<sequence length="116" mass="13145">MGVGPGGRGAELLRSSSSKIEWAPERNVTKKVEELQLVVEADYDIGIRIRDKIIPRAVDWFLGQVDDDSDFEDYDTNEEEFDTEDSDEEDDSSDEDLPRSHKGAEKVSRHEGLGFR</sequence>
<dbReference type="AlphaFoldDB" id="U6L2M0"/>
<evidence type="ECO:0000256" key="1">
    <source>
        <dbReference type="ARBA" id="ARBA00009947"/>
    </source>
</evidence>
<dbReference type="GeneID" id="25257207"/>
<feature type="non-terminal residue" evidence="3">
    <location>
        <position position="116"/>
    </location>
</feature>
<accession>U6L2M0</accession>
<dbReference type="GO" id="GO:0005634">
    <property type="term" value="C:nucleus"/>
    <property type="evidence" value="ECO:0007669"/>
    <property type="project" value="InterPro"/>
</dbReference>
<dbReference type="OrthoDB" id="27325at2759"/>
<keyword evidence="4" id="KW-1185">Reference proteome</keyword>
<dbReference type="Pfam" id="PF00956">
    <property type="entry name" value="NAP"/>
    <property type="match status" value="1"/>
</dbReference>
<proteinExistence type="inferred from homology"/>
<evidence type="ECO:0000313" key="4">
    <source>
        <dbReference type="Proteomes" id="UP000030747"/>
    </source>
</evidence>
<dbReference type="GO" id="GO:0006334">
    <property type="term" value="P:nucleosome assembly"/>
    <property type="evidence" value="ECO:0007669"/>
    <property type="project" value="InterPro"/>
</dbReference>
<evidence type="ECO:0000256" key="2">
    <source>
        <dbReference type="SAM" id="MobiDB-lite"/>
    </source>
</evidence>
<dbReference type="Proteomes" id="UP000030747">
    <property type="component" value="Unassembled WGS sequence"/>
</dbReference>
<dbReference type="Gene3D" id="3.30.1120.90">
    <property type="entry name" value="Nucleosome assembly protein"/>
    <property type="match status" value="1"/>
</dbReference>
<feature type="compositionally biased region" description="Basic and acidic residues" evidence="2">
    <location>
        <begin position="96"/>
        <end position="116"/>
    </location>
</feature>
<dbReference type="InterPro" id="IPR002164">
    <property type="entry name" value="NAP_family"/>
</dbReference>
<feature type="region of interest" description="Disordered" evidence="2">
    <location>
        <begin position="67"/>
        <end position="116"/>
    </location>
</feature>
<protein>
    <submittedName>
        <fullName evidence="3">Nucleosome assembly protein 19075338, putative</fullName>
    </submittedName>
</protein>
<organism evidence="3 4">
    <name type="scientific">Eimeria tenella</name>
    <name type="common">Coccidian parasite</name>
    <dbReference type="NCBI Taxonomy" id="5802"/>
    <lineage>
        <taxon>Eukaryota</taxon>
        <taxon>Sar</taxon>
        <taxon>Alveolata</taxon>
        <taxon>Apicomplexa</taxon>
        <taxon>Conoidasida</taxon>
        <taxon>Coccidia</taxon>
        <taxon>Eucoccidiorida</taxon>
        <taxon>Eimeriorina</taxon>
        <taxon>Eimeriidae</taxon>
        <taxon>Eimeria</taxon>
    </lineage>
</organism>
<dbReference type="EMBL" id="HG677427">
    <property type="protein sequence ID" value="CDJ44652.1"/>
    <property type="molecule type" value="Genomic_DNA"/>
</dbReference>
<name>U6L2M0_EIMTE</name>
<evidence type="ECO:0000313" key="3">
    <source>
        <dbReference type="EMBL" id="CDJ44652.1"/>
    </source>
</evidence>
<dbReference type="RefSeq" id="XP_013235400.1">
    <property type="nucleotide sequence ID" value="XM_013379946.1"/>
</dbReference>
<reference evidence="3" key="2">
    <citation type="submission" date="2013-10" db="EMBL/GenBank/DDBJ databases">
        <authorList>
            <person name="Aslett M."/>
        </authorList>
    </citation>
    <scope>NUCLEOTIDE SEQUENCE [LARGE SCALE GENOMIC DNA]</scope>
    <source>
        <strain evidence="3">Houghton</strain>
    </source>
</reference>
<dbReference type="InterPro" id="IPR037231">
    <property type="entry name" value="NAP-like_sf"/>
</dbReference>
<feature type="compositionally biased region" description="Acidic residues" evidence="2">
    <location>
        <begin position="67"/>
        <end position="95"/>
    </location>
</feature>
<dbReference type="VEuPathDB" id="ToxoDB:ETH2_0102700"/>
<reference evidence="3" key="1">
    <citation type="submission" date="2013-10" db="EMBL/GenBank/DDBJ databases">
        <title>Genomic analysis of the causative agents of coccidiosis in chickens.</title>
        <authorList>
            <person name="Reid A.J."/>
            <person name="Blake D."/>
            <person name="Billington K."/>
            <person name="Browne H."/>
            <person name="Dunn M."/>
            <person name="Hung S."/>
            <person name="Kawahara F."/>
            <person name="Miranda-Saavedra D."/>
            <person name="Mourier T."/>
            <person name="Nagra H."/>
            <person name="Otto T.D."/>
            <person name="Rawlings N."/>
            <person name="Sanchez A."/>
            <person name="Sanders M."/>
            <person name="Subramaniam C."/>
            <person name="Tay Y."/>
            <person name="Dear P."/>
            <person name="Doerig C."/>
            <person name="Gruber A."/>
            <person name="Parkinson J."/>
            <person name="Shirley M."/>
            <person name="Wan K.L."/>
            <person name="Berriman M."/>
            <person name="Tomley F."/>
            <person name="Pain A."/>
        </authorList>
    </citation>
    <scope>NUCLEOTIDE SEQUENCE [LARGE SCALE GENOMIC DNA]</scope>
    <source>
        <strain evidence="3">Houghton</strain>
    </source>
</reference>
<dbReference type="VEuPathDB" id="ToxoDB:ETH_00040835"/>
<dbReference type="SUPFAM" id="SSF143113">
    <property type="entry name" value="NAP-like"/>
    <property type="match status" value="1"/>
</dbReference>
<comment type="similarity">
    <text evidence="1">Belongs to the nucleosome assembly protein (NAP) family.</text>
</comment>
<gene>
    <name evidence="3" type="ORF">ETH_00040835</name>
</gene>